<feature type="domain" description="N-acetyltransferase" evidence="1">
    <location>
        <begin position="1"/>
        <end position="128"/>
    </location>
</feature>
<comment type="caution">
    <text evidence="2">The sequence shown here is derived from an EMBL/GenBank/DDBJ whole genome shotgun (WGS) entry which is preliminary data.</text>
</comment>
<reference evidence="2 3" key="2">
    <citation type="journal article" date="2017" name="Front. Microbiol.">
        <title>Genomics Reveals a Unique Clone of Burkholderia cenocepacia Harboring an Actively Excising Novel Genomic Island.</title>
        <authorList>
            <person name="Patil P.P."/>
            <person name="Mali S."/>
            <person name="Midha S."/>
            <person name="Gautam V."/>
            <person name="Dash L."/>
            <person name="Kumar S."/>
            <person name="Shastri J."/>
            <person name="Singhal L."/>
            <person name="Patil P.B."/>
        </authorList>
    </citation>
    <scope>NUCLEOTIDE SEQUENCE [LARGE SCALE GENOMIC DNA]</scope>
    <source>
        <strain evidence="2 3">BC-19</strain>
    </source>
</reference>
<dbReference type="Pfam" id="PF00583">
    <property type="entry name" value="Acetyltransf_1"/>
    <property type="match status" value="1"/>
</dbReference>
<dbReference type="PROSITE" id="PS51186">
    <property type="entry name" value="GNAT"/>
    <property type="match status" value="1"/>
</dbReference>
<protein>
    <submittedName>
        <fullName evidence="2">GNAT family N-acetyltransferase</fullName>
        <ecNumber evidence="2">2.3.1.-</ecNumber>
    </submittedName>
</protein>
<dbReference type="InterPro" id="IPR016181">
    <property type="entry name" value="Acyl_CoA_acyltransferase"/>
</dbReference>
<evidence type="ECO:0000313" key="3">
    <source>
        <dbReference type="Proteomes" id="UP000191686"/>
    </source>
</evidence>
<evidence type="ECO:0000313" key="2">
    <source>
        <dbReference type="EMBL" id="MCW3712483.1"/>
    </source>
</evidence>
<dbReference type="AlphaFoldDB" id="A0ABD4UDF7"/>
<evidence type="ECO:0000259" key="1">
    <source>
        <dbReference type="PROSITE" id="PS51186"/>
    </source>
</evidence>
<dbReference type="RefSeq" id="WP_059888480.1">
    <property type="nucleotide sequence ID" value="NZ_JYMX02000010.1"/>
</dbReference>
<sequence>MHPYYATAQDIPDVERLFRECDLPVEGIREHIDHYLVSRDSGGVIGCAGLEHYGKVGFLRGIAVARRARMAGLSDFILSILVADARQHGVESLVALSDGVASYFEKIGFTSADASELPPDLRRSLARTSPRVALKIMQVTL</sequence>
<dbReference type="EC" id="2.3.1.-" evidence="2"/>
<dbReference type="Proteomes" id="UP000191686">
    <property type="component" value="Unassembled WGS sequence"/>
</dbReference>
<dbReference type="Gene3D" id="3.40.630.30">
    <property type="match status" value="1"/>
</dbReference>
<proteinExistence type="predicted"/>
<organism evidence="2 3">
    <name type="scientific">Burkholderia cenocepacia</name>
    <dbReference type="NCBI Taxonomy" id="95486"/>
    <lineage>
        <taxon>Bacteria</taxon>
        <taxon>Pseudomonadati</taxon>
        <taxon>Pseudomonadota</taxon>
        <taxon>Betaproteobacteria</taxon>
        <taxon>Burkholderiales</taxon>
        <taxon>Burkholderiaceae</taxon>
        <taxon>Burkholderia</taxon>
        <taxon>Burkholderia cepacia complex</taxon>
    </lineage>
</organism>
<reference evidence="2 3" key="1">
    <citation type="journal article" date="2017" name="Front. Microbiol.">
        <title>Genomics reveals a unique clone of Burkholderia cenocepacia harbouring an actively excising novel genomic island.</title>
        <authorList>
            <person name="Patil P."/>
            <person name="Mali S."/>
            <person name="Midha S."/>
            <person name="Gautam V."/>
            <person name="Dash L."/>
            <person name="Kumar S."/>
            <person name="Shastri J."/>
            <person name="Singhal L."/>
            <person name="Patil P.B."/>
        </authorList>
    </citation>
    <scope>NUCLEOTIDE SEQUENCE [LARGE SCALE GENOMIC DNA]</scope>
    <source>
        <strain evidence="2 3">BC-19</strain>
    </source>
</reference>
<accession>A0ABD4UDF7</accession>
<gene>
    <name evidence="2" type="ORF">UE95_014425</name>
</gene>
<dbReference type="SUPFAM" id="SSF55729">
    <property type="entry name" value="Acyl-CoA N-acyltransferases (Nat)"/>
    <property type="match status" value="1"/>
</dbReference>
<dbReference type="GO" id="GO:0016746">
    <property type="term" value="F:acyltransferase activity"/>
    <property type="evidence" value="ECO:0007669"/>
    <property type="project" value="UniProtKB-KW"/>
</dbReference>
<keyword evidence="2" id="KW-0808">Transferase</keyword>
<name>A0ABD4UDF7_9BURK</name>
<dbReference type="EMBL" id="JYMX02000010">
    <property type="protein sequence ID" value="MCW3712483.1"/>
    <property type="molecule type" value="Genomic_DNA"/>
</dbReference>
<dbReference type="InterPro" id="IPR000182">
    <property type="entry name" value="GNAT_dom"/>
</dbReference>
<keyword evidence="2" id="KW-0012">Acyltransferase</keyword>